<organism evidence="4 5">
    <name type="scientific">Paractinoplanes durhamensis</name>
    <dbReference type="NCBI Taxonomy" id="113563"/>
    <lineage>
        <taxon>Bacteria</taxon>
        <taxon>Bacillati</taxon>
        <taxon>Actinomycetota</taxon>
        <taxon>Actinomycetes</taxon>
        <taxon>Micromonosporales</taxon>
        <taxon>Micromonosporaceae</taxon>
        <taxon>Paractinoplanes</taxon>
    </lineage>
</organism>
<dbReference type="InterPro" id="IPR036259">
    <property type="entry name" value="MFS_trans_sf"/>
</dbReference>
<evidence type="ECO:0000256" key="1">
    <source>
        <dbReference type="ARBA" id="ARBA00004651"/>
    </source>
</evidence>
<keyword evidence="3" id="KW-1003">Cell membrane</keyword>
<accession>A0ABQ3Z4Y5</accession>
<reference evidence="4 5" key="1">
    <citation type="submission" date="2021-01" db="EMBL/GenBank/DDBJ databases">
        <title>Whole genome shotgun sequence of Actinoplanes durhamensis NBRC 14914.</title>
        <authorList>
            <person name="Komaki H."/>
            <person name="Tamura T."/>
        </authorList>
    </citation>
    <scope>NUCLEOTIDE SEQUENCE [LARGE SCALE GENOMIC DNA]</scope>
    <source>
        <strain evidence="4 5">NBRC 14914</strain>
    </source>
</reference>
<proteinExistence type="predicted"/>
<dbReference type="PANTHER" id="PTHR43045:SF1">
    <property type="entry name" value="SHIKIMATE TRANSPORTER"/>
    <property type="match status" value="1"/>
</dbReference>
<dbReference type="Proteomes" id="UP000637628">
    <property type="component" value="Unassembled WGS sequence"/>
</dbReference>
<keyword evidence="5" id="KW-1185">Reference proteome</keyword>
<dbReference type="RefSeq" id="WP_203732013.1">
    <property type="nucleotide sequence ID" value="NZ_BAAATX010000037.1"/>
</dbReference>
<keyword evidence="2" id="KW-0813">Transport</keyword>
<sequence>MAEVTYATIGYAAPVLLTLLRVCQGIGVGGEWGGSVLLSMEWGSIRRRGLMAGWPQLGVPLGLVTSTGVVRLDR</sequence>
<dbReference type="SUPFAM" id="SSF103473">
    <property type="entry name" value="MFS general substrate transporter"/>
    <property type="match status" value="1"/>
</dbReference>
<evidence type="ECO:0000256" key="3">
    <source>
        <dbReference type="ARBA" id="ARBA00022475"/>
    </source>
</evidence>
<evidence type="ECO:0000256" key="2">
    <source>
        <dbReference type="ARBA" id="ARBA00022448"/>
    </source>
</evidence>
<dbReference type="EMBL" id="BOML01000050">
    <property type="protein sequence ID" value="GIE04893.1"/>
    <property type="molecule type" value="Genomic_DNA"/>
</dbReference>
<comment type="subcellular location">
    <subcellularLocation>
        <location evidence="1">Cell membrane</location>
        <topology evidence="1">Multi-pass membrane protein</topology>
    </subcellularLocation>
</comment>
<evidence type="ECO:0000313" key="4">
    <source>
        <dbReference type="EMBL" id="GIE04893.1"/>
    </source>
</evidence>
<name>A0ABQ3Z4Y5_9ACTN</name>
<dbReference type="PANTHER" id="PTHR43045">
    <property type="entry name" value="SHIKIMATE TRANSPORTER"/>
    <property type="match status" value="1"/>
</dbReference>
<protein>
    <submittedName>
        <fullName evidence="4">Uncharacterized protein</fullName>
    </submittedName>
</protein>
<dbReference type="Gene3D" id="1.20.1250.20">
    <property type="entry name" value="MFS general substrate transporter like domains"/>
    <property type="match status" value="1"/>
</dbReference>
<gene>
    <name evidence="4" type="ORF">Adu01nite_62430</name>
</gene>
<keyword evidence="3" id="KW-0472">Membrane</keyword>
<evidence type="ECO:0000313" key="5">
    <source>
        <dbReference type="Proteomes" id="UP000637628"/>
    </source>
</evidence>
<comment type="caution">
    <text evidence="4">The sequence shown here is derived from an EMBL/GenBank/DDBJ whole genome shotgun (WGS) entry which is preliminary data.</text>
</comment>